<dbReference type="InterPro" id="IPR045229">
    <property type="entry name" value="TPP_enz"/>
</dbReference>
<feature type="domain" description="Thiamine pyrophosphate enzyme central" evidence="4">
    <location>
        <begin position="188"/>
        <end position="323"/>
    </location>
</feature>
<proteinExistence type="inferred from homology"/>
<dbReference type="Pfam" id="PF02775">
    <property type="entry name" value="TPP_enzyme_C"/>
    <property type="match status" value="1"/>
</dbReference>
<dbReference type="GO" id="GO:0000287">
    <property type="term" value="F:magnesium ion binding"/>
    <property type="evidence" value="ECO:0007669"/>
    <property type="project" value="InterPro"/>
</dbReference>
<dbReference type="Pfam" id="PF02776">
    <property type="entry name" value="TPP_enzyme_N"/>
    <property type="match status" value="1"/>
</dbReference>
<dbReference type="GO" id="GO:0050660">
    <property type="term" value="F:flavin adenine dinucleotide binding"/>
    <property type="evidence" value="ECO:0007669"/>
    <property type="project" value="TreeGrafter"/>
</dbReference>
<dbReference type="InterPro" id="IPR029061">
    <property type="entry name" value="THDP-binding"/>
</dbReference>
<dbReference type="Proteomes" id="UP000076023">
    <property type="component" value="Unassembled WGS sequence"/>
</dbReference>
<dbReference type="NCBIfam" id="TIGR02418">
    <property type="entry name" value="acolac_catab"/>
    <property type="match status" value="1"/>
</dbReference>
<comment type="caution">
    <text evidence="7">The sequence shown here is derived from an EMBL/GenBank/DDBJ whole genome shotgun (WGS) entry which is preliminary data.</text>
</comment>
<dbReference type="RefSeq" id="WP_075081383.1">
    <property type="nucleotide sequence ID" value="NZ_BDCO01000003.1"/>
</dbReference>
<dbReference type="NCBIfam" id="NF006378">
    <property type="entry name" value="PRK08617.1"/>
    <property type="match status" value="1"/>
</dbReference>
<dbReference type="CDD" id="cd07035">
    <property type="entry name" value="TPP_PYR_POX_like"/>
    <property type="match status" value="1"/>
</dbReference>
<dbReference type="InParanoid" id="A0A146GGQ9"/>
<keyword evidence="8" id="KW-1185">Reference proteome</keyword>
<dbReference type="InterPro" id="IPR012782">
    <property type="entry name" value="Acetolactate_synth_catblc"/>
</dbReference>
<dbReference type="SUPFAM" id="SSF52518">
    <property type="entry name" value="Thiamin diphosphate-binding fold (THDP-binding)"/>
    <property type="match status" value="2"/>
</dbReference>
<gene>
    <name evidence="7" type="ORF">TSACC_3657</name>
</gene>
<dbReference type="GO" id="GO:0034077">
    <property type="term" value="P:butanediol metabolic process"/>
    <property type="evidence" value="ECO:0007669"/>
    <property type="project" value="InterPro"/>
</dbReference>
<evidence type="ECO:0000256" key="2">
    <source>
        <dbReference type="ARBA" id="ARBA00023052"/>
    </source>
</evidence>
<name>A0A146GGQ9_TERSA</name>
<feature type="domain" description="Thiamine pyrophosphate enzyme N-terminal TPP-binding" evidence="6">
    <location>
        <begin position="1"/>
        <end position="115"/>
    </location>
</feature>
<dbReference type="PROSITE" id="PS00187">
    <property type="entry name" value="TPP_ENZYMES"/>
    <property type="match status" value="1"/>
</dbReference>
<dbReference type="InterPro" id="IPR012000">
    <property type="entry name" value="Thiamin_PyroP_enz_cen_dom"/>
</dbReference>
<evidence type="ECO:0000256" key="1">
    <source>
        <dbReference type="ARBA" id="ARBA00007812"/>
    </source>
</evidence>
<evidence type="ECO:0000256" key="3">
    <source>
        <dbReference type="RuleBase" id="RU362132"/>
    </source>
</evidence>
<accession>A0A146GGQ9</accession>
<evidence type="ECO:0000259" key="4">
    <source>
        <dbReference type="Pfam" id="PF00205"/>
    </source>
</evidence>
<dbReference type="STRING" id="690879.TSACC_3657"/>
<dbReference type="GO" id="GO:0009097">
    <property type="term" value="P:isoleucine biosynthetic process"/>
    <property type="evidence" value="ECO:0007669"/>
    <property type="project" value="TreeGrafter"/>
</dbReference>
<dbReference type="FunFam" id="3.40.50.970:FF:000007">
    <property type="entry name" value="Acetolactate synthase"/>
    <property type="match status" value="1"/>
</dbReference>
<organism evidence="7 8">
    <name type="scientific">Terrimicrobium sacchariphilum</name>
    <dbReference type="NCBI Taxonomy" id="690879"/>
    <lineage>
        <taxon>Bacteria</taxon>
        <taxon>Pseudomonadati</taxon>
        <taxon>Verrucomicrobiota</taxon>
        <taxon>Terrimicrobiia</taxon>
        <taxon>Terrimicrobiales</taxon>
        <taxon>Terrimicrobiaceae</taxon>
        <taxon>Terrimicrobium</taxon>
    </lineage>
</organism>
<evidence type="ECO:0000259" key="6">
    <source>
        <dbReference type="Pfam" id="PF02776"/>
    </source>
</evidence>
<dbReference type="SUPFAM" id="SSF52467">
    <property type="entry name" value="DHS-like NAD/FAD-binding domain"/>
    <property type="match status" value="1"/>
</dbReference>
<sequence>MTCAEALVRMLESMGVTHVFGIPGAKIDAVFIALLDSKIKLVVCRHEQNAAFMAATMGRLTGRVGVCLVTSGPGVSNLTTGLLTATSEGSPVLAIGGEVPLADRLKQTHQSFDGVSVLRPVTKFAAEVVTPGELGDILGNAVRAAESGRPGSAFLSLPKDIGLAPFEGEIPPSLGRPLKQGPGALSEIEKAAALINASTKPVILLGMLSSDSRDQRAVQDFVRGTSFSYVSTFQGAGKWAGPEERTQFGGRVGIFSNQPGDRLLQDSDCVITVGYDPIEYDTSLWNSTRTGSLIAIDVIPSDQDRNFLPHAEIVGDLSASLDLLLPLLGKTKFAPDYRDSVAKADTELAEIASVGARYSGFPVHPLRVIHELSQVVTDRTTLALDIGSMYIWMGRYFPAKFPRQFLISNGQQTLGVALPSAIAANIARPDSPIISLSGDGGFLFSAAELETARRIGSRFVHLIWDSGSYDMVAFQEEAHYGGRTAGITLGQIDVVAFAAAFGCRGVQINHPDELAPALREALASTVPVIINIPIDYSGNLALMEEVHEAALQ</sequence>
<protein>
    <submittedName>
        <fullName evidence="7">Acetolactate synthase-1/2/3 large subunit</fullName>
    </submittedName>
</protein>
<comment type="similarity">
    <text evidence="1 3">Belongs to the TPP enzyme family.</text>
</comment>
<keyword evidence="2 3" id="KW-0786">Thiamine pyrophosphate</keyword>
<dbReference type="Pfam" id="PF00205">
    <property type="entry name" value="TPP_enzyme_M"/>
    <property type="match status" value="1"/>
</dbReference>
<dbReference type="Gene3D" id="3.40.50.970">
    <property type="match status" value="2"/>
</dbReference>
<dbReference type="GO" id="GO:0003984">
    <property type="term" value="F:acetolactate synthase activity"/>
    <property type="evidence" value="ECO:0007669"/>
    <property type="project" value="InterPro"/>
</dbReference>
<dbReference type="PANTHER" id="PTHR18968">
    <property type="entry name" value="THIAMINE PYROPHOSPHATE ENZYMES"/>
    <property type="match status" value="1"/>
</dbReference>
<evidence type="ECO:0000259" key="5">
    <source>
        <dbReference type="Pfam" id="PF02775"/>
    </source>
</evidence>
<dbReference type="InterPro" id="IPR029035">
    <property type="entry name" value="DHS-like_NAD/FAD-binding_dom"/>
</dbReference>
<dbReference type="EMBL" id="BDCO01000003">
    <property type="protein sequence ID" value="GAT35586.1"/>
    <property type="molecule type" value="Genomic_DNA"/>
</dbReference>
<reference evidence="8" key="1">
    <citation type="journal article" date="2017" name="Genome Announc.">
        <title>Draft Genome Sequence of Terrimicrobium sacchariphilum NM-5T, a Facultative Anaerobic Soil Bacterium of the Class Spartobacteria.</title>
        <authorList>
            <person name="Qiu Y.L."/>
            <person name="Tourlousse D.M."/>
            <person name="Matsuura N."/>
            <person name="Ohashi A."/>
            <person name="Sekiguchi Y."/>
        </authorList>
    </citation>
    <scope>NUCLEOTIDE SEQUENCE [LARGE SCALE GENOMIC DNA]</scope>
    <source>
        <strain evidence="8">NM-5</strain>
    </source>
</reference>
<evidence type="ECO:0000313" key="8">
    <source>
        <dbReference type="Proteomes" id="UP000076023"/>
    </source>
</evidence>
<dbReference type="GO" id="GO:0005948">
    <property type="term" value="C:acetolactate synthase complex"/>
    <property type="evidence" value="ECO:0007669"/>
    <property type="project" value="TreeGrafter"/>
</dbReference>
<dbReference type="InterPro" id="IPR011766">
    <property type="entry name" value="TPP_enzyme_TPP-bd"/>
</dbReference>
<dbReference type="GO" id="GO:0030976">
    <property type="term" value="F:thiamine pyrophosphate binding"/>
    <property type="evidence" value="ECO:0007669"/>
    <property type="project" value="InterPro"/>
</dbReference>
<dbReference type="GO" id="GO:0009099">
    <property type="term" value="P:L-valine biosynthetic process"/>
    <property type="evidence" value="ECO:0007669"/>
    <property type="project" value="TreeGrafter"/>
</dbReference>
<dbReference type="PANTHER" id="PTHR18968:SF129">
    <property type="entry name" value="ACETOLACTATE SYNTHASE"/>
    <property type="match status" value="1"/>
</dbReference>
<feature type="domain" description="Thiamine pyrophosphate enzyme TPP-binding" evidence="5">
    <location>
        <begin position="385"/>
        <end position="532"/>
    </location>
</feature>
<dbReference type="InterPro" id="IPR012001">
    <property type="entry name" value="Thiamin_PyroP_enz_TPP-bd_dom"/>
</dbReference>
<dbReference type="Gene3D" id="3.40.50.1220">
    <property type="entry name" value="TPP-binding domain"/>
    <property type="match status" value="1"/>
</dbReference>
<dbReference type="AlphaFoldDB" id="A0A146GGQ9"/>
<dbReference type="InterPro" id="IPR000399">
    <property type="entry name" value="TPP-bd_CS"/>
</dbReference>
<dbReference type="OrthoDB" id="4494979at2"/>
<evidence type="ECO:0000313" key="7">
    <source>
        <dbReference type="EMBL" id="GAT35586.1"/>
    </source>
</evidence>